<dbReference type="InterPro" id="IPR032630">
    <property type="entry name" value="P_typ_ATPase_c"/>
</dbReference>
<keyword evidence="9 11" id="KW-0472">Membrane</keyword>
<keyword evidence="14" id="KW-1185">Reference proteome</keyword>
<evidence type="ECO:0000256" key="8">
    <source>
        <dbReference type="ARBA" id="ARBA00022989"/>
    </source>
</evidence>
<keyword evidence="10" id="KW-0175">Coiled coil</keyword>
<feature type="domain" description="P-type ATPase C-terminal" evidence="12">
    <location>
        <begin position="430"/>
        <end position="605"/>
    </location>
</feature>
<evidence type="ECO:0000256" key="9">
    <source>
        <dbReference type="ARBA" id="ARBA00023136"/>
    </source>
</evidence>
<sequence length="608" mass="69948">MCLILAIGNYIWEINNGSNFTVFLPREDGNSAGFSAFLTFWSYVIILNTVVPISLYVSVEIIRLGNSFYIDWDRKMYYSRSDTPAEARTTTLNEELGQIKYVFSDKTGTLTQNIMTFNKCSINGKSYADFSFNPLADPRFMFYDHSLVEAVKLENPEVHAFFRLLALCHTVMAEEKKEDEGALVTAARNFGFVFRSRTPDSISVVEMGNQRSYELLAILDFNNVRKRMSVIGEGLRTLALAYKDLDEEYFSQWKQRHHEASTTLEDKESKLDELYEEIEKDLLLLGATAIEDKLQDGVPQTIEQLAKADIKIWVLTGDKQALFVATFVCVIETAENIGYSCNLLREEMNEIFIISGHSPEDAYALESSMELEFLRTACLCKAVICCRVTPLQKAQVVELVKKYKKAVTLAIGDGANDVSMIKGQEGMQAVLSSDYSFAQFRFLQRLLLVHGRWSYLRMCKFLRYFFYKNFTFTFVHFWFGFFCGFSAQTVYDEWFITLYNLMYTALPVLGMSLFDQDVDEMWSFQHPQLYIPGQLNLYFSKKAFFKCAIHSCYCSLVLFFIPYAALQDTVRDDGKDVADYQSFALLTQTCLLFAVSIQVWRSSHSFYF</sequence>
<keyword evidence="4" id="KW-0547">Nucleotide-binding</keyword>
<dbReference type="InterPro" id="IPR001757">
    <property type="entry name" value="P_typ_ATPase"/>
</dbReference>
<evidence type="ECO:0000256" key="2">
    <source>
        <dbReference type="ARBA" id="ARBA00022692"/>
    </source>
</evidence>
<feature type="coiled-coil region" evidence="10">
    <location>
        <begin position="257"/>
        <end position="284"/>
    </location>
</feature>
<dbReference type="SFLD" id="SFLDG00002">
    <property type="entry name" value="C1.7:_P-type_atpase_like"/>
    <property type="match status" value="1"/>
</dbReference>
<dbReference type="InterPro" id="IPR018303">
    <property type="entry name" value="ATPase_P-typ_P_site"/>
</dbReference>
<dbReference type="Proteomes" id="UP001476798">
    <property type="component" value="Unassembled WGS sequence"/>
</dbReference>
<dbReference type="Pfam" id="PF00702">
    <property type="entry name" value="Hydrolase"/>
    <property type="match status" value="1"/>
</dbReference>
<feature type="transmembrane region" description="Helical" evidence="11">
    <location>
        <begin position="543"/>
        <end position="563"/>
    </location>
</feature>
<organism evidence="13 14">
    <name type="scientific">Goodea atripinnis</name>
    <dbReference type="NCBI Taxonomy" id="208336"/>
    <lineage>
        <taxon>Eukaryota</taxon>
        <taxon>Metazoa</taxon>
        <taxon>Chordata</taxon>
        <taxon>Craniata</taxon>
        <taxon>Vertebrata</taxon>
        <taxon>Euteleostomi</taxon>
        <taxon>Actinopterygii</taxon>
        <taxon>Neopterygii</taxon>
        <taxon>Teleostei</taxon>
        <taxon>Neoteleostei</taxon>
        <taxon>Acanthomorphata</taxon>
        <taxon>Ovalentaria</taxon>
        <taxon>Atherinomorphae</taxon>
        <taxon>Cyprinodontiformes</taxon>
        <taxon>Goodeidae</taxon>
        <taxon>Goodea</taxon>
    </lineage>
</organism>
<dbReference type="InterPro" id="IPR023214">
    <property type="entry name" value="HAD_sf"/>
</dbReference>
<dbReference type="PRINTS" id="PR00119">
    <property type="entry name" value="CATATPASE"/>
</dbReference>
<keyword evidence="5" id="KW-0067">ATP-binding</keyword>
<evidence type="ECO:0000256" key="3">
    <source>
        <dbReference type="ARBA" id="ARBA00022723"/>
    </source>
</evidence>
<dbReference type="Gene3D" id="3.40.1110.10">
    <property type="entry name" value="Calcium-transporting ATPase, cytoplasmic domain N"/>
    <property type="match status" value="1"/>
</dbReference>
<keyword evidence="2 11" id="KW-0812">Transmembrane</keyword>
<dbReference type="Gene3D" id="3.40.50.1000">
    <property type="entry name" value="HAD superfamily/HAD-like"/>
    <property type="match status" value="1"/>
</dbReference>
<evidence type="ECO:0000313" key="13">
    <source>
        <dbReference type="EMBL" id="MEQ2177727.1"/>
    </source>
</evidence>
<accession>A0ABV0P255</accession>
<dbReference type="Pfam" id="PF16212">
    <property type="entry name" value="PhoLip_ATPase_C"/>
    <property type="match status" value="1"/>
</dbReference>
<comment type="subcellular location">
    <subcellularLocation>
        <location evidence="1">Membrane</location>
        <topology evidence="1">Multi-pass membrane protein</topology>
    </subcellularLocation>
</comment>
<dbReference type="PROSITE" id="PS00154">
    <property type="entry name" value="ATPASE_E1_E2"/>
    <property type="match status" value="1"/>
</dbReference>
<name>A0ABV0P255_9TELE</name>
<evidence type="ECO:0000256" key="7">
    <source>
        <dbReference type="ARBA" id="ARBA00022967"/>
    </source>
</evidence>
<dbReference type="NCBIfam" id="TIGR01494">
    <property type="entry name" value="ATPase_P-type"/>
    <property type="match status" value="1"/>
</dbReference>
<keyword evidence="3" id="KW-0479">Metal-binding</keyword>
<dbReference type="InterPro" id="IPR023299">
    <property type="entry name" value="ATPase_P-typ_cyto_dom_N"/>
</dbReference>
<evidence type="ECO:0000256" key="4">
    <source>
        <dbReference type="ARBA" id="ARBA00022741"/>
    </source>
</evidence>
<dbReference type="SUPFAM" id="SSF56784">
    <property type="entry name" value="HAD-like"/>
    <property type="match status" value="1"/>
</dbReference>
<dbReference type="SFLD" id="SFLDF00027">
    <property type="entry name" value="p-type_atpase"/>
    <property type="match status" value="1"/>
</dbReference>
<dbReference type="InterPro" id="IPR044492">
    <property type="entry name" value="P_typ_ATPase_HD_dom"/>
</dbReference>
<dbReference type="EMBL" id="JAHRIO010060284">
    <property type="protein sequence ID" value="MEQ2177727.1"/>
    <property type="molecule type" value="Genomic_DNA"/>
</dbReference>
<evidence type="ECO:0000256" key="6">
    <source>
        <dbReference type="ARBA" id="ARBA00022842"/>
    </source>
</evidence>
<evidence type="ECO:0000313" key="14">
    <source>
        <dbReference type="Proteomes" id="UP001476798"/>
    </source>
</evidence>
<feature type="transmembrane region" description="Helical" evidence="11">
    <location>
        <begin position="40"/>
        <end position="59"/>
    </location>
</feature>
<gene>
    <name evidence="13" type="ORF">GOODEAATRI_006551</name>
</gene>
<feature type="transmembrane region" description="Helical" evidence="11">
    <location>
        <begin position="465"/>
        <end position="488"/>
    </location>
</feature>
<evidence type="ECO:0000256" key="5">
    <source>
        <dbReference type="ARBA" id="ARBA00022840"/>
    </source>
</evidence>
<feature type="transmembrane region" description="Helical" evidence="11">
    <location>
        <begin position="494"/>
        <end position="514"/>
    </location>
</feature>
<dbReference type="InterPro" id="IPR036412">
    <property type="entry name" value="HAD-like_sf"/>
</dbReference>
<comment type="caution">
    <text evidence="13">The sequence shown here is derived from an EMBL/GenBank/DDBJ whole genome shotgun (WGS) entry which is preliminary data.</text>
</comment>
<proteinExistence type="predicted"/>
<keyword evidence="7" id="KW-1278">Translocase</keyword>
<dbReference type="InterPro" id="IPR023298">
    <property type="entry name" value="ATPase_P-typ_TM_dom_sf"/>
</dbReference>
<protein>
    <recommendedName>
        <fullName evidence="12">P-type ATPase C-terminal domain-containing protein</fullName>
    </recommendedName>
</protein>
<reference evidence="13 14" key="1">
    <citation type="submission" date="2021-06" db="EMBL/GenBank/DDBJ databases">
        <authorList>
            <person name="Palmer J.M."/>
        </authorList>
    </citation>
    <scope>NUCLEOTIDE SEQUENCE [LARGE SCALE GENOMIC DNA]</scope>
    <source>
        <strain evidence="13 14">GA_2019</strain>
        <tissue evidence="13">Muscle</tissue>
    </source>
</reference>
<evidence type="ECO:0000259" key="12">
    <source>
        <dbReference type="Pfam" id="PF16212"/>
    </source>
</evidence>
<dbReference type="SUPFAM" id="SSF81665">
    <property type="entry name" value="Calcium ATPase, transmembrane domain M"/>
    <property type="match status" value="1"/>
</dbReference>
<dbReference type="SFLD" id="SFLDS00003">
    <property type="entry name" value="Haloacid_Dehalogenase"/>
    <property type="match status" value="1"/>
</dbReference>
<dbReference type="SUPFAM" id="SSF81660">
    <property type="entry name" value="Metal cation-transporting ATPase, ATP-binding domain N"/>
    <property type="match status" value="1"/>
</dbReference>
<evidence type="ECO:0000256" key="1">
    <source>
        <dbReference type="ARBA" id="ARBA00004141"/>
    </source>
</evidence>
<dbReference type="PANTHER" id="PTHR24092:SF52">
    <property type="entry name" value="PHOSPHOLIPID-TRANSPORTING ATPASE FETA"/>
    <property type="match status" value="1"/>
</dbReference>
<keyword evidence="6" id="KW-0460">Magnesium</keyword>
<evidence type="ECO:0000256" key="11">
    <source>
        <dbReference type="SAM" id="Phobius"/>
    </source>
</evidence>
<keyword evidence="8 11" id="KW-1133">Transmembrane helix</keyword>
<evidence type="ECO:0000256" key="10">
    <source>
        <dbReference type="SAM" id="Coils"/>
    </source>
</evidence>
<feature type="transmembrane region" description="Helical" evidence="11">
    <location>
        <begin position="583"/>
        <end position="600"/>
    </location>
</feature>
<dbReference type="PANTHER" id="PTHR24092">
    <property type="entry name" value="PROBABLE PHOSPHOLIPID-TRANSPORTING ATPASE"/>
    <property type="match status" value="1"/>
</dbReference>